<evidence type="ECO:0000256" key="2">
    <source>
        <dbReference type="SAM" id="SignalP"/>
    </source>
</evidence>
<accession>A0A1G7N7M8</accession>
<gene>
    <name evidence="4" type="ORF">SAMN05660235_02450</name>
</gene>
<proteinExistence type="predicted"/>
<keyword evidence="5" id="KW-1185">Reference proteome</keyword>
<dbReference type="PROSITE" id="PS51257">
    <property type="entry name" value="PROKAR_LIPOPROTEIN"/>
    <property type="match status" value="1"/>
</dbReference>
<dbReference type="OrthoDB" id="9809406at2"/>
<reference evidence="5" key="1">
    <citation type="submission" date="2016-10" db="EMBL/GenBank/DDBJ databases">
        <authorList>
            <person name="Varghese N."/>
            <person name="Submissions S."/>
        </authorList>
    </citation>
    <scope>NUCLEOTIDE SEQUENCE [LARGE SCALE GENOMIC DNA]</scope>
    <source>
        <strain evidence="5">DSM 23256</strain>
    </source>
</reference>
<evidence type="ECO:0000256" key="1">
    <source>
        <dbReference type="SAM" id="MobiDB-lite"/>
    </source>
</evidence>
<feature type="chain" id="PRO_5039420572" evidence="2">
    <location>
        <begin position="29"/>
        <end position="189"/>
    </location>
</feature>
<feature type="signal peptide" evidence="2">
    <location>
        <begin position="1"/>
        <end position="28"/>
    </location>
</feature>
<feature type="region of interest" description="Disordered" evidence="1">
    <location>
        <begin position="28"/>
        <end position="49"/>
    </location>
</feature>
<dbReference type="InterPro" id="IPR019606">
    <property type="entry name" value="GerMN"/>
</dbReference>
<dbReference type="STRING" id="1123285.SAMN05660235_02450"/>
<sequence length="189" mass="20514">MSRKAVPFFLILLLLALLAIGCATSTPATVQPPYQPPKTSDATEAPAPPAQETMRLTVYHATKDAMYLVPEVHVVPKNNHPAQTAAELLLADPKSRDLVRVLPPGTKVRSLTVKDHIAYVDFNDKLIKNNAGGSATELLTVGAIVNTLTEFPEIQKVQILVEGQKVETLSGHMDVSHPLSRSEKIIKKP</sequence>
<dbReference type="SMART" id="SM00909">
    <property type="entry name" value="Germane"/>
    <property type="match status" value="1"/>
</dbReference>
<evidence type="ECO:0000259" key="3">
    <source>
        <dbReference type="SMART" id="SM00909"/>
    </source>
</evidence>
<dbReference type="EMBL" id="FNBU01000022">
    <property type="protein sequence ID" value="SDF70088.1"/>
    <property type="molecule type" value="Genomic_DNA"/>
</dbReference>
<organism evidence="4 5">
    <name type="scientific">Sporolituus thermophilus DSM 23256</name>
    <dbReference type="NCBI Taxonomy" id="1123285"/>
    <lineage>
        <taxon>Bacteria</taxon>
        <taxon>Bacillati</taxon>
        <taxon>Bacillota</taxon>
        <taxon>Negativicutes</taxon>
        <taxon>Selenomonadales</taxon>
        <taxon>Sporomusaceae</taxon>
        <taxon>Sporolituus</taxon>
    </lineage>
</organism>
<evidence type="ECO:0000313" key="4">
    <source>
        <dbReference type="EMBL" id="SDF70088.1"/>
    </source>
</evidence>
<dbReference type="Pfam" id="PF10646">
    <property type="entry name" value="Germane"/>
    <property type="match status" value="1"/>
</dbReference>
<dbReference type="AlphaFoldDB" id="A0A1G7N7M8"/>
<dbReference type="Proteomes" id="UP000243333">
    <property type="component" value="Unassembled WGS sequence"/>
</dbReference>
<protein>
    <submittedName>
        <fullName evidence="4">Sporulation and spore germination</fullName>
    </submittedName>
</protein>
<name>A0A1G7N7M8_9FIRM</name>
<keyword evidence="2" id="KW-0732">Signal</keyword>
<evidence type="ECO:0000313" key="5">
    <source>
        <dbReference type="Proteomes" id="UP000243333"/>
    </source>
</evidence>
<feature type="domain" description="GerMN" evidence="3">
    <location>
        <begin position="82"/>
        <end position="170"/>
    </location>
</feature>
<dbReference type="RefSeq" id="WP_093691270.1">
    <property type="nucleotide sequence ID" value="NZ_FNBU01000022.1"/>
</dbReference>